<keyword evidence="2 5" id="KW-0812">Transmembrane</keyword>
<feature type="transmembrane region" description="Helical" evidence="5">
    <location>
        <begin position="111"/>
        <end position="136"/>
    </location>
</feature>
<dbReference type="EMBL" id="QEFH01000027">
    <property type="protein sequence ID" value="PVU70483.1"/>
    <property type="molecule type" value="Genomic_DNA"/>
</dbReference>
<gene>
    <name evidence="7" type="ORF">DDW05_02825</name>
</gene>
<dbReference type="GO" id="GO:0005737">
    <property type="term" value="C:cytoplasm"/>
    <property type="evidence" value="ECO:0007669"/>
    <property type="project" value="TreeGrafter"/>
</dbReference>
<evidence type="ECO:0000256" key="1">
    <source>
        <dbReference type="ARBA" id="ARBA00004127"/>
    </source>
</evidence>
<comment type="caution">
    <text evidence="7">The sequence shown here is derived from an EMBL/GenBank/DDBJ whole genome shotgun (WGS) entry which is preliminary data.</text>
</comment>
<reference evidence="7 8" key="1">
    <citation type="journal article" date="2015" name="Appl. Environ. Microbiol.">
        <title>Nanoarchaeota, Their Sulfolobales Host, and Nanoarchaeota Virus Distribution across Yellowstone National Park Hot Springs.</title>
        <authorList>
            <person name="Munson-McGee J.H."/>
            <person name="Field E.K."/>
            <person name="Bateson M."/>
            <person name="Rooney C."/>
            <person name="Stepanauskas R."/>
            <person name="Young M.J."/>
        </authorList>
    </citation>
    <scope>NUCLEOTIDE SEQUENCE [LARGE SCALE GENOMIC DNA]</scope>
    <source>
        <strain evidence="7">SCGC AB-777_O03</strain>
    </source>
</reference>
<name>A0A2T9WRL4_NANST</name>
<keyword evidence="4 5" id="KW-0472">Membrane</keyword>
<dbReference type="GO" id="GO:0016020">
    <property type="term" value="C:membrane"/>
    <property type="evidence" value="ECO:0007669"/>
    <property type="project" value="InterPro"/>
</dbReference>
<dbReference type="InterPro" id="IPR001193">
    <property type="entry name" value="MBTPS2"/>
</dbReference>
<organism evidence="7 8">
    <name type="scientific">Nanobsidianus stetteri</name>
    <dbReference type="NCBI Taxonomy" id="1294122"/>
    <lineage>
        <taxon>Archaea</taxon>
        <taxon>Nanobdellota</taxon>
        <taxon>Candidatus Nanoarchaeia</taxon>
        <taxon>Nanoarchaeales</taxon>
        <taxon>Nanopusillaceae</taxon>
        <taxon>Candidatus Nanobsidianus</taxon>
    </lineage>
</organism>
<dbReference type="PANTHER" id="PTHR13325">
    <property type="entry name" value="PROTEASE M50 MEMBRANE-BOUND TRANSCRIPTION FACTOR SITE 2 PROTEASE"/>
    <property type="match status" value="1"/>
</dbReference>
<dbReference type="CDD" id="cd05709">
    <property type="entry name" value="S2P-M50"/>
    <property type="match status" value="1"/>
</dbReference>
<feature type="transmembrane region" description="Helical" evidence="5">
    <location>
        <begin position="346"/>
        <end position="366"/>
    </location>
</feature>
<accession>A0A2T9WRL4</accession>
<dbReference type="Pfam" id="PF02163">
    <property type="entry name" value="Peptidase_M50"/>
    <property type="match status" value="1"/>
</dbReference>
<keyword evidence="3 5" id="KW-1133">Transmembrane helix</keyword>
<evidence type="ECO:0000256" key="2">
    <source>
        <dbReference type="ARBA" id="ARBA00022692"/>
    </source>
</evidence>
<dbReference type="PRINTS" id="PR01000">
    <property type="entry name" value="SREBPS2PTASE"/>
</dbReference>
<feature type="transmembrane region" description="Helical" evidence="5">
    <location>
        <begin position="66"/>
        <end position="91"/>
    </location>
</feature>
<dbReference type="InterPro" id="IPR036034">
    <property type="entry name" value="PDZ_sf"/>
</dbReference>
<feature type="transmembrane region" description="Helical" evidence="5">
    <location>
        <begin position="176"/>
        <end position="202"/>
    </location>
</feature>
<sequence>MSYNLYISDSSALSILITFLVINIIFIFLKIFKKENTDYKFIYGMFRTKKLMEIMKKISNTKFSKFLSISSLILGPILITLAVFFLFFGILTKTPTYAPALPGISYGPITLPIAQTIIAIFIAAFIHELAHGILVYKNNLNLKSWGFFYLGPLIGAFVEPDEKEIEKLNKKEQIKIYSAGATINIIAGLIFLFLFFFSTYIISTFNLATPYVKILYTLPNTYAYNVIPNNTILYSINGNQILYLNQIGEILNNTKPGEYILLNTSAGLFNIELTDKDGKPFIGIVTEQEYNYKVPGIDFIQSLLFWLFVINVGLGIGNMIPIYPLDGGKAMRSILEIFLDNKKSRAISLYLSIILLALILYNISFIL</sequence>
<dbReference type="PANTHER" id="PTHR13325:SF3">
    <property type="entry name" value="MEMBRANE-BOUND TRANSCRIPTION FACTOR SITE-2 PROTEASE"/>
    <property type="match status" value="1"/>
</dbReference>
<dbReference type="GO" id="GO:0012505">
    <property type="term" value="C:endomembrane system"/>
    <property type="evidence" value="ECO:0007669"/>
    <property type="project" value="UniProtKB-SubCell"/>
</dbReference>
<evidence type="ECO:0000256" key="3">
    <source>
        <dbReference type="ARBA" id="ARBA00022989"/>
    </source>
</evidence>
<evidence type="ECO:0000313" key="8">
    <source>
        <dbReference type="Proteomes" id="UP000245908"/>
    </source>
</evidence>
<dbReference type="AlphaFoldDB" id="A0A2T9WRL4"/>
<comment type="subcellular location">
    <subcellularLocation>
        <location evidence="1">Endomembrane system</location>
        <topology evidence="1">Multi-pass membrane protein</topology>
    </subcellularLocation>
</comment>
<dbReference type="GO" id="GO:0004222">
    <property type="term" value="F:metalloendopeptidase activity"/>
    <property type="evidence" value="ECO:0007669"/>
    <property type="project" value="InterPro"/>
</dbReference>
<evidence type="ECO:0000259" key="6">
    <source>
        <dbReference type="Pfam" id="PF02163"/>
    </source>
</evidence>
<evidence type="ECO:0000313" key="7">
    <source>
        <dbReference type="EMBL" id="PVU70483.1"/>
    </source>
</evidence>
<evidence type="ECO:0000256" key="5">
    <source>
        <dbReference type="SAM" id="Phobius"/>
    </source>
</evidence>
<feature type="transmembrane region" description="Helical" evidence="5">
    <location>
        <begin position="303"/>
        <end position="325"/>
    </location>
</feature>
<protein>
    <recommendedName>
        <fullName evidence="6">Peptidase M50 domain-containing protein</fullName>
    </recommendedName>
</protein>
<feature type="transmembrane region" description="Helical" evidence="5">
    <location>
        <begin position="12"/>
        <end position="32"/>
    </location>
</feature>
<dbReference type="InterPro" id="IPR008915">
    <property type="entry name" value="Peptidase_M50"/>
</dbReference>
<dbReference type="GO" id="GO:0031293">
    <property type="term" value="P:membrane protein intracellular domain proteolysis"/>
    <property type="evidence" value="ECO:0007669"/>
    <property type="project" value="TreeGrafter"/>
</dbReference>
<dbReference type="Proteomes" id="UP000245908">
    <property type="component" value="Unassembled WGS sequence"/>
</dbReference>
<evidence type="ECO:0000256" key="4">
    <source>
        <dbReference type="ARBA" id="ARBA00023136"/>
    </source>
</evidence>
<dbReference type="Gene3D" id="2.30.42.10">
    <property type="match status" value="1"/>
</dbReference>
<feature type="domain" description="Peptidase M50" evidence="6">
    <location>
        <begin position="116"/>
        <end position="357"/>
    </location>
</feature>
<proteinExistence type="predicted"/>